<feature type="binding site" evidence="5">
    <location>
        <position position="143"/>
    </location>
    <ligand>
        <name>NAD(+)</name>
        <dbReference type="ChEBI" id="CHEBI:57540"/>
    </ligand>
</feature>
<dbReference type="InterPro" id="IPR006180">
    <property type="entry name" value="3-OHacyl-CoA_DH_CS"/>
</dbReference>
<proteinExistence type="inferred from homology"/>
<evidence type="ECO:0000256" key="4">
    <source>
        <dbReference type="PIRSR" id="PIRSR000105-1"/>
    </source>
</evidence>
<comment type="caution">
    <text evidence="8">The sequence shown here is derived from an EMBL/GenBank/DDBJ whole genome shotgun (WGS) entry which is preliminary data.</text>
</comment>
<keyword evidence="5" id="KW-0520">NAD</keyword>
<dbReference type="GO" id="GO:0016616">
    <property type="term" value="F:oxidoreductase activity, acting on the CH-OH group of donors, NAD or NADP as acceptor"/>
    <property type="evidence" value="ECO:0007669"/>
    <property type="project" value="InterPro"/>
</dbReference>
<feature type="domain" description="3-hydroxyacyl-CoA dehydrogenase NAD binding" evidence="7">
    <location>
        <begin position="4"/>
        <end position="184"/>
    </location>
</feature>
<dbReference type="RefSeq" id="WP_139604808.1">
    <property type="nucleotide sequence ID" value="NZ_VDCQ01000039.1"/>
</dbReference>
<evidence type="ECO:0000256" key="1">
    <source>
        <dbReference type="ARBA" id="ARBA00005086"/>
    </source>
</evidence>
<name>A0A5C4T3N7_9BACL</name>
<feature type="site" description="Important for catalytic activity" evidence="4">
    <location>
        <position position="140"/>
    </location>
</feature>
<evidence type="ECO:0000259" key="7">
    <source>
        <dbReference type="Pfam" id="PF02737"/>
    </source>
</evidence>
<dbReference type="GO" id="GO:0070403">
    <property type="term" value="F:NAD+ binding"/>
    <property type="evidence" value="ECO:0007669"/>
    <property type="project" value="InterPro"/>
</dbReference>
<sequence length="315" mass="34736">MYHQIAVLGAGTMGSGLAQLFARCGMPIMLYDPDRKALDKARAAIARSAELHIREWPNERKAWEQATDKIRMTEDAKEAVQGADFVLEAGPENIGIKRDIYKAIAPFLGDETLVASNTSSLALDTLVQGQPFGDRFVIAHFFNPAHLVPLVEIVKRPDTRKDLTDRLIGVLVQCGKAPVILKKDCPGFIANRLQAAVLREACHLLRSGVADAEQIDRAMREGPGLRWAINGPFEIADFGGLDIWEKVTDNLFPSLDNGLTSPEPIRDNVSNGKLGVKAGSGFYEYGDGLGRETIIEQRDRNFTQLIRLKKELKST</sequence>
<organism evidence="8 9">
    <name type="scientific">Paenibacillus hemerocallicola</name>
    <dbReference type="NCBI Taxonomy" id="1172614"/>
    <lineage>
        <taxon>Bacteria</taxon>
        <taxon>Bacillati</taxon>
        <taxon>Bacillota</taxon>
        <taxon>Bacilli</taxon>
        <taxon>Bacillales</taxon>
        <taxon>Paenibacillaceae</taxon>
        <taxon>Paenibacillus</taxon>
    </lineage>
</organism>
<dbReference type="InterPro" id="IPR022694">
    <property type="entry name" value="3-OHacyl-CoA_DH"/>
</dbReference>
<dbReference type="UniPathway" id="UPA00863"/>
<feature type="binding site" evidence="5">
    <location>
        <position position="32"/>
    </location>
    <ligand>
        <name>NAD(+)</name>
        <dbReference type="ChEBI" id="CHEBI:57540"/>
    </ligand>
</feature>
<dbReference type="InterPro" id="IPR006176">
    <property type="entry name" value="3-OHacyl-CoA_DH_NAD-bd"/>
</dbReference>
<dbReference type="SUPFAM" id="SSF48179">
    <property type="entry name" value="6-phosphogluconate dehydrogenase C-terminal domain-like"/>
    <property type="match status" value="1"/>
</dbReference>
<reference evidence="8 9" key="1">
    <citation type="submission" date="2019-05" db="EMBL/GenBank/DDBJ databases">
        <title>We sequenced the genome of Paenibacillus hemerocallicola KCTC 33185 for further insight into its adaptation and study the phylogeny of Paenibacillus.</title>
        <authorList>
            <person name="Narsing Rao M.P."/>
        </authorList>
    </citation>
    <scope>NUCLEOTIDE SEQUENCE [LARGE SCALE GENOMIC DNA]</scope>
    <source>
        <strain evidence="8 9">KCTC 33185</strain>
    </source>
</reference>
<evidence type="ECO:0000256" key="5">
    <source>
        <dbReference type="PIRSR" id="PIRSR000105-2"/>
    </source>
</evidence>
<gene>
    <name evidence="8" type="ORF">FE784_24050</name>
</gene>
<evidence type="ECO:0000256" key="3">
    <source>
        <dbReference type="ARBA" id="ARBA00023002"/>
    </source>
</evidence>
<dbReference type="PIRSF" id="PIRSF000105">
    <property type="entry name" value="HCDH"/>
    <property type="match status" value="1"/>
</dbReference>
<dbReference type="Pfam" id="PF02737">
    <property type="entry name" value="3HCDH_N"/>
    <property type="match status" value="1"/>
</dbReference>
<evidence type="ECO:0000256" key="2">
    <source>
        <dbReference type="ARBA" id="ARBA00009463"/>
    </source>
</evidence>
<dbReference type="SUPFAM" id="SSF51735">
    <property type="entry name" value="NAD(P)-binding Rossmann-fold domains"/>
    <property type="match status" value="1"/>
</dbReference>
<feature type="binding site" evidence="5">
    <location>
        <position position="92"/>
    </location>
    <ligand>
        <name>NAD(+)</name>
        <dbReference type="ChEBI" id="CHEBI:57540"/>
    </ligand>
</feature>
<dbReference type="Proteomes" id="UP000307943">
    <property type="component" value="Unassembled WGS sequence"/>
</dbReference>
<protein>
    <submittedName>
        <fullName evidence="8">3-hydroxyacyl-CoA dehydrogenase family protein</fullName>
    </submittedName>
</protein>
<feature type="binding site" evidence="5">
    <location>
        <begin position="9"/>
        <end position="14"/>
    </location>
    <ligand>
        <name>NAD(+)</name>
        <dbReference type="ChEBI" id="CHEBI:57540"/>
    </ligand>
</feature>
<feature type="binding site" evidence="5">
    <location>
        <position position="119"/>
    </location>
    <ligand>
        <name>NAD(+)</name>
        <dbReference type="ChEBI" id="CHEBI:57540"/>
    </ligand>
</feature>
<evidence type="ECO:0000313" key="9">
    <source>
        <dbReference type="Proteomes" id="UP000307943"/>
    </source>
</evidence>
<dbReference type="Gene3D" id="3.40.50.720">
    <property type="entry name" value="NAD(P)-binding Rossmann-like Domain"/>
    <property type="match status" value="1"/>
</dbReference>
<dbReference type="AlphaFoldDB" id="A0A5C4T3N7"/>
<dbReference type="InterPro" id="IPR013328">
    <property type="entry name" value="6PGD_dom2"/>
</dbReference>
<feature type="binding site" evidence="5">
    <location>
        <position position="277"/>
    </location>
    <ligand>
        <name>NAD(+)</name>
        <dbReference type="ChEBI" id="CHEBI:57540"/>
    </ligand>
</feature>
<comment type="similarity">
    <text evidence="2">Belongs to the 3-hydroxyacyl-CoA dehydrogenase family.</text>
</comment>
<keyword evidence="3" id="KW-0560">Oxidoreductase</keyword>
<keyword evidence="9" id="KW-1185">Reference proteome</keyword>
<dbReference type="EMBL" id="VDCQ01000039">
    <property type="protein sequence ID" value="TNJ63668.1"/>
    <property type="molecule type" value="Genomic_DNA"/>
</dbReference>
<evidence type="ECO:0000313" key="8">
    <source>
        <dbReference type="EMBL" id="TNJ63668.1"/>
    </source>
</evidence>
<dbReference type="InterPro" id="IPR006108">
    <property type="entry name" value="3HC_DH_C"/>
</dbReference>
<dbReference type="Gene3D" id="1.10.1040.10">
    <property type="entry name" value="N-(1-d-carboxylethyl)-l-norvaline Dehydrogenase, domain 2"/>
    <property type="match status" value="1"/>
</dbReference>
<dbReference type="OrthoDB" id="9815331at2"/>
<accession>A0A5C4T3N7</accession>
<dbReference type="Pfam" id="PF00725">
    <property type="entry name" value="3HCDH"/>
    <property type="match status" value="1"/>
</dbReference>
<evidence type="ECO:0000259" key="6">
    <source>
        <dbReference type="Pfam" id="PF00725"/>
    </source>
</evidence>
<comment type="pathway">
    <text evidence="1">Lipid metabolism; butanoate metabolism.</text>
</comment>
<feature type="binding site" evidence="5">
    <location>
        <position position="97"/>
    </location>
    <ligand>
        <name>NAD(+)</name>
        <dbReference type="ChEBI" id="CHEBI:57540"/>
    </ligand>
</feature>
<dbReference type="InterPro" id="IPR036291">
    <property type="entry name" value="NAD(P)-bd_dom_sf"/>
</dbReference>
<dbReference type="PROSITE" id="PS00067">
    <property type="entry name" value="3HCDH"/>
    <property type="match status" value="1"/>
</dbReference>
<dbReference type="GO" id="GO:0019605">
    <property type="term" value="P:butyrate metabolic process"/>
    <property type="evidence" value="ECO:0007669"/>
    <property type="project" value="UniProtKB-UniPathway"/>
</dbReference>
<dbReference type="InterPro" id="IPR008927">
    <property type="entry name" value="6-PGluconate_DH-like_C_sf"/>
</dbReference>
<feature type="domain" description="3-hydroxyacyl-CoA dehydrogenase C-terminal" evidence="6">
    <location>
        <begin position="187"/>
        <end position="285"/>
    </location>
</feature>
<dbReference type="PANTHER" id="PTHR48075">
    <property type="entry name" value="3-HYDROXYACYL-COA DEHYDROGENASE FAMILY PROTEIN"/>
    <property type="match status" value="1"/>
</dbReference>
<dbReference type="PANTHER" id="PTHR48075:SF5">
    <property type="entry name" value="3-HYDROXYBUTYRYL-COA DEHYDROGENASE"/>
    <property type="match status" value="1"/>
</dbReference>